<evidence type="ECO:0000313" key="3">
    <source>
        <dbReference type="Proteomes" id="UP000541444"/>
    </source>
</evidence>
<gene>
    <name evidence="2" type="ORF">GIB67_014201</name>
</gene>
<name>A0A7J7M1Z7_9MAGN</name>
<dbReference type="EMBL" id="JACGCM010001825">
    <property type="protein sequence ID" value="KAF6148830.1"/>
    <property type="molecule type" value="Genomic_DNA"/>
</dbReference>
<feature type="region of interest" description="Disordered" evidence="1">
    <location>
        <begin position="77"/>
        <end position="96"/>
    </location>
</feature>
<feature type="compositionally biased region" description="Polar residues" evidence="1">
    <location>
        <begin position="132"/>
        <end position="142"/>
    </location>
</feature>
<comment type="caution">
    <text evidence="2">The sequence shown here is derived from an EMBL/GenBank/DDBJ whole genome shotgun (WGS) entry which is preliminary data.</text>
</comment>
<organism evidence="2 3">
    <name type="scientific">Kingdonia uniflora</name>
    <dbReference type="NCBI Taxonomy" id="39325"/>
    <lineage>
        <taxon>Eukaryota</taxon>
        <taxon>Viridiplantae</taxon>
        <taxon>Streptophyta</taxon>
        <taxon>Embryophyta</taxon>
        <taxon>Tracheophyta</taxon>
        <taxon>Spermatophyta</taxon>
        <taxon>Magnoliopsida</taxon>
        <taxon>Ranunculales</taxon>
        <taxon>Circaeasteraceae</taxon>
        <taxon>Kingdonia</taxon>
    </lineage>
</organism>
<protein>
    <submittedName>
        <fullName evidence="2">Uncharacterized protein</fullName>
    </submittedName>
</protein>
<sequence length="199" mass="22123">MLEEYGLVKNVWLGTLLKVSKKWALVYGCDVFNKLCAQVIKIVTKDAISEEVYTVAMRVLVNGLEEVEHATRLTHNDTVKNSKSTKTDASQSDEVHVEETLTITQGIERGHPLGTRVKSELGLSQKREKKSNTTCTDLSNSNTRKHLTSPHQNEVLSNCDTMPTEATCSEKDLHSSINEENAILNPTLNAPTYPSQIVQ</sequence>
<accession>A0A7J7M1Z7</accession>
<dbReference type="Proteomes" id="UP000541444">
    <property type="component" value="Unassembled WGS sequence"/>
</dbReference>
<keyword evidence="3" id="KW-1185">Reference proteome</keyword>
<reference evidence="2 3" key="1">
    <citation type="journal article" date="2020" name="IScience">
        <title>Genome Sequencing of the Endangered Kingdonia uniflora (Circaeasteraceae, Ranunculales) Reveals Potential Mechanisms of Evolutionary Specialization.</title>
        <authorList>
            <person name="Sun Y."/>
            <person name="Deng T."/>
            <person name="Zhang A."/>
            <person name="Moore M.J."/>
            <person name="Landis J.B."/>
            <person name="Lin N."/>
            <person name="Zhang H."/>
            <person name="Zhang X."/>
            <person name="Huang J."/>
            <person name="Zhang X."/>
            <person name="Sun H."/>
            <person name="Wang H."/>
        </authorList>
    </citation>
    <scope>NUCLEOTIDE SEQUENCE [LARGE SCALE GENOMIC DNA]</scope>
    <source>
        <strain evidence="2">TB1705</strain>
        <tissue evidence="2">Leaf</tissue>
    </source>
</reference>
<feature type="region of interest" description="Disordered" evidence="1">
    <location>
        <begin position="114"/>
        <end position="158"/>
    </location>
</feature>
<feature type="compositionally biased region" description="Polar residues" evidence="1">
    <location>
        <begin position="81"/>
        <end position="92"/>
    </location>
</feature>
<feature type="compositionally biased region" description="Polar residues" evidence="1">
    <location>
        <begin position="149"/>
        <end position="158"/>
    </location>
</feature>
<proteinExistence type="predicted"/>
<evidence type="ECO:0000313" key="2">
    <source>
        <dbReference type="EMBL" id="KAF6148830.1"/>
    </source>
</evidence>
<dbReference type="AlphaFoldDB" id="A0A7J7M1Z7"/>
<evidence type="ECO:0000256" key="1">
    <source>
        <dbReference type="SAM" id="MobiDB-lite"/>
    </source>
</evidence>